<feature type="domain" description="YjeF N-terminal" evidence="1">
    <location>
        <begin position="10"/>
        <end position="120"/>
    </location>
</feature>
<protein>
    <submittedName>
        <fullName evidence="2">Bifunctional ADP-dependent NAD(P)H-hydrate dehydratase/NAD(P)H-hydrate epimerase</fullName>
    </submittedName>
</protein>
<sequence>MQGIWTTEHLRAAEARLLAATPEGALMQRAAFGVAVQAADLLAEHTGHVAGRRVALLVGAGNNGGDALWAGSFLRRRGVAVTAVLLNPERTHAAGLAALRRSGGRVTTPARASQLLESVD</sequence>
<reference evidence="2 3" key="1">
    <citation type="submission" date="2019-07" db="EMBL/GenBank/DDBJ databases">
        <authorList>
            <person name="Duangmal K."/>
            <person name="Teo W.F.A."/>
        </authorList>
    </citation>
    <scope>NUCLEOTIDE SEQUENCE [LARGE SCALE GENOMIC DNA]</scope>
    <source>
        <strain evidence="2 3">TBRC 6029</strain>
    </source>
</reference>
<dbReference type="PROSITE" id="PS51385">
    <property type="entry name" value="YJEF_N"/>
    <property type="match status" value="1"/>
</dbReference>
<dbReference type="InterPro" id="IPR004443">
    <property type="entry name" value="YjeF_N_dom"/>
</dbReference>
<organism evidence="2 3">
    <name type="scientific">Amycolatopsis rhizosphaerae</name>
    <dbReference type="NCBI Taxonomy" id="2053003"/>
    <lineage>
        <taxon>Bacteria</taxon>
        <taxon>Bacillati</taxon>
        <taxon>Actinomycetota</taxon>
        <taxon>Actinomycetes</taxon>
        <taxon>Pseudonocardiales</taxon>
        <taxon>Pseudonocardiaceae</taxon>
        <taxon>Amycolatopsis</taxon>
    </lineage>
</organism>
<dbReference type="Gene3D" id="3.40.50.10260">
    <property type="entry name" value="YjeF N-terminal domain"/>
    <property type="match status" value="1"/>
</dbReference>
<feature type="non-terminal residue" evidence="2">
    <location>
        <position position="120"/>
    </location>
</feature>
<evidence type="ECO:0000313" key="2">
    <source>
        <dbReference type="EMBL" id="TVT16984.1"/>
    </source>
</evidence>
<dbReference type="RefSeq" id="WP_186382919.1">
    <property type="nucleotide sequence ID" value="NZ_VJWX01000749.1"/>
</dbReference>
<proteinExistence type="predicted"/>
<name>A0A557ZYB0_9PSEU</name>
<dbReference type="SUPFAM" id="SSF64153">
    <property type="entry name" value="YjeF N-terminal domain-like"/>
    <property type="match status" value="1"/>
</dbReference>
<dbReference type="EMBL" id="VJWX01000749">
    <property type="protein sequence ID" value="TVT16984.1"/>
    <property type="molecule type" value="Genomic_DNA"/>
</dbReference>
<comment type="caution">
    <text evidence="2">The sequence shown here is derived from an EMBL/GenBank/DDBJ whole genome shotgun (WGS) entry which is preliminary data.</text>
</comment>
<dbReference type="AlphaFoldDB" id="A0A557ZYB0"/>
<dbReference type="Proteomes" id="UP000320011">
    <property type="component" value="Unassembled WGS sequence"/>
</dbReference>
<accession>A0A557ZYB0</accession>
<evidence type="ECO:0000313" key="3">
    <source>
        <dbReference type="Proteomes" id="UP000320011"/>
    </source>
</evidence>
<dbReference type="InterPro" id="IPR036652">
    <property type="entry name" value="YjeF_N_dom_sf"/>
</dbReference>
<evidence type="ECO:0000259" key="1">
    <source>
        <dbReference type="PROSITE" id="PS51385"/>
    </source>
</evidence>
<keyword evidence="3" id="KW-1185">Reference proteome</keyword>
<dbReference type="Pfam" id="PF03853">
    <property type="entry name" value="YjeF_N"/>
    <property type="match status" value="1"/>
</dbReference>
<reference evidence="2 3" key="2">
    <citation type="submission" date="2019-08" db="EMBL/GenBank/DDBJ databases">
        <title>Amycolatopsis acidicola sp. nov., isolated from peat swamp forest soil.</title>
        <authorList>
            <person name="Srisuk N."/>
        </authorList>
    </citation>
    <scope>NUCLEOTIDE SEQUENCE [LARGE SCALE GENOMIC DNA]</scope>
    <source>
        <strain evidence="2 3">TBRC 6029</strain>
    </source>
</reference>
<gene>
    <name evidence="2" type="ORF">FNH05_36380</name>
</gene>